<organism evidence="2">
    <name type="scientific">Oryza punctata</name>
    <name type="common">Red rice</name>
    <dbReference type="NCBI Taxonomy" id="4537"/>
    <lineage>
        <taxon>Eukaryota</taxon>
        <taxon>Viridiplantae</taxon>
        <taxon>Streptophyta</taxon>
        <taxon>Embryophyta</taxon>
        <taxon>Tracheophyta</taxon>
        <taxon>Spermatophyta</taxon>
        <taxon>Magnoliopsida</taxon>
        <taxon>Liliopsida</taxon>
        <taxon>Poales</taxon>
        <taxon>Poaceae</taxon>
        <taxon>BOP clade</taxon>
        <taxon>Oryzoideae</taxon>
        <taxon>Oryzeae</taxon>
        <taxon>Oryzinae</taxon>
        <taxon>Oryza</taxon>
    </lineage>
</organism>
<dbReference type="EnsemblPlants" id="OPUNC02G07250.1">
    <property type="protein sequence ID" value="OPUNC02G07250.1"/>
    <property type="gene ID" value="OPUNC02G07250"/>
</dbReference>
<reference evidence="2" key="2">
    <citation type="submission" date="2018-05" db="EMBL/GenBank/DDBJ databases">
        <title>OpunRS2 (Oryza punctata Reference Sequence Version 2).</title>
        <authorList>
            <person name="Zhang J."/>
            <person name="Kudrna D."/>
            <person name="Lee S."/>
            <person name="Talag J."/>
            <person name="Welchert J."/>
            <person name="Wing R.A."/>
        </authorList>
    </citation>
    <scope>NUCLEOTIDE SEQUENCE [LARGE SCALE GENOMIC DNA]</scope>
</reference>
<evidence type="ECO:0000313" key="2">
    <source>
        <dbReference type="EnsemblPlants" id="OPUNC02G07250.1"/>
    </source>
</evidence>
<feature type="compositionally biased region" description="Basic residues" evidence="1">
    <location>
        <begin position="97"/>
        <end position="106"/>
    </location>
</feature>
<dbReference type="HOGENOM" id="CLU_1491222_0_0_1"/>
<dbReference type="OMA" id="FEPFPRT"/>
<keyword evidence="3" id="KW-1185">Reference proteome</keyword>
<feature type="region of interest" description="Disordered" evidence="1">
    <location>
        <begin position="37"/>
        <end position="128"/>
    </location>
</feature>
<evidence type="ECO:0000256" key="1">
    <source>
        <dbReference type="SAM" id="MobiDB-lite"/>
    </source>
</evidence>
<name>A0A0E0JX52_ORYPU</name>
<feature type="compositionally biased region" description="Basic and acidic residues" evidence="1">
    <location>
        <begin position="50"/>
        <end position="67"/>
    </location>
</feature>
<sequence>MSEMETVEKLLGVLICREKEKRAKGWEEEEVDKLQMAAAAGGGSSSSSSIKREAIKRNAKTKEADGKEMEEEEGKQVKKTSQQLKRKRKEEDASETKKKKKKQLQRRHTDEAEAEAETKRKIEAKKAKQEAYERSLADYFHFEPFPRMPDDFLEAIPEEYRAGENRLVAFAESVAERQRQRYQRCIKEYMDKDDEE</sequence>
<evidence type="ECO:0000313" key="3">
    <source>
        <dbReference type="Proteomes" id="UP000026962"/>
    </source>
</evidence>
<dbReference type="Proteomes" id="UP000026962">
    <property type="component" value="Chromosome 2"/>
</dbReference>
<feature type="compositionally biased region" description="Basic and acidic residues" evidence="1">
    <location>
        <begin position="107"/>
        <end position="128"/>
    </location>
</feature>
<accession>A0A0E0JX52</accession>
<reference evidence="2" key="1">
    <citation type="submission" date="2015-04" db="UniProtKB">
        <authorList>
            <consortium name="EnsemblPlants"/>
        </authorList>
    </citation>
    <scope>IDENTIFICATION</scope>
</reference>
<proteinExistence type="predicted"/>
<dbReference type="Gramene" id="OPUNC02G07250.1">
    <property type="protein sequence ID" value="OPUNC02G07250.1"/>
    <property type="gene ID" value="OPUNC02G07250"/>
</dbReference>
<protein>
    <submittedName>
        <fullName evidence="2">Uncharacterized protein</fullName>
    </submittedName>
</protein>
<dbReference type="AlphaFoldDB" id="A0A0E0JX52"/>